<dbReference type="SUPFAM" id="SSF51161">
    <property type="entry name" value="Trimeric LpxA-like enzymes"/>
    <property type="match status" value="1"/>
</dbReference>
<evidence type="ECO:0000313" key="5">
    <source>
        <dbReference type="Proteomes" id="UP001056426"/>
    </source>
</evidence>
<sequence>MDQFGKVDLSIYDNSWYHPGRNVLVRLLWYLVNVMFFINPLIPISGIKVFLLRLFGARIGEGVVIKPAVNIKYPWNLVVGNHTWIGEKVWIDNLAPVTIGNHCCLSQGAMILNGNHDYRKHSFDLMVCPVILEDGVWIGARAMVTPGVICKSHSVLGAMSMATGELEAYSVYQGVPAVKIRERSIKEAE</sequence>
<evidence type="ECO:0000256" key="2">
    <source>
        <dbReference type="ARBA" id="ARBA00022679"/>
    </source>
</evidence>
<keyword evidence="5" id="KW-1185">Reference proteome</keyword>
<protein>
    <submittedName>
        <fullName evidence="4">WcaF family extracellular polysaccharide biosynthesis acetyltransferase</fullName>
    </submittedName>
</protein>
<dbReference type="InterPro" id="IPR011004">
    <property type="entry name" value="Trimer_LpxA-like_sf"/>
</dbReference>
<dbReference type="CDD" id="cd05825">
    <property type="entry name" value="LbH_wcaF_like"/>
    <property type="match status" value="1"/>
</dbReference>
<dbReference type="Proteomes" id="UP001056426">
    <property type="component" value="Chromosome"/>
</dbReference>
<dbReference type="EMBL" id="CP098400">
    <property type="protein sequence ID" value="URW78719.1"/>
    <property type="molecule type" value="Genomic_DNA"/>
</dbReference>
<dbReference type="NCBIfam" id="NF007797">
    <property type="entry name" value="PRK10502.1"/>
    <property type="match status" value="1"/>
</dbReference>
<keyword evidence="3" id="KW-0472">Membrane</keyword>
<organism evidence="4 5">
    <name type="scientific">Xiashengella succiniciproducens</name>
    <dbReference type="NCBI Taxonomy" id="2949635"/>
    <lineage>
        <taxon>Bacteria</taxon>
        <taxon>Pseudomonadati</taxon>
        <taxon>Bacteroidota</taxon>
        <taxon>Bacteroidia</taxon>
        <taxon>Marinilabiliales</taxon>
        <taxon>Marinilabiliaceae</taxon>
        <taxon>Xiashengella</taxon>
    </lineage>
</organism>
<dbReference type="PANTHER" id="PTHR23416:SF23">
    <property type="entry name" value="ACETYLTRANSFERASE C18B11.09C-RELATED"/>
    <property type="match status" value="1"/>
</dbReference>
<dbReference type="RefSeq" id="WP_250722080.1">
    <property type="nucleotide sequence ID" value="NZ_CP098400.1"/>
</dbReference>
<evidence type="ECO:0000256" key="1">
    <source>
        <dbReference type="ARBA" id="ARBA00007274"/>
    </source>
</evidence>
<reference evidence="4" key="1">
    <citation type="submission" date="2022-05" db="EMBL/GenBank/DDBJ databases">
        <authorList>
            <person name="Sun X."/>
        </authorList>
    </citation>
    <scope>NUCLEOTIDE SEQUENCE</scope>
    <source>
        <strain evidence="4">Ai-910</strain>
    </source>
</reference>
<comment type="similarity">
    <text evidence="1">Belongs to the transferase hexapeptide repeat family.</text>
</comment>
<dbReference type="KEGG" id="alkq:M9189_07565"/>
<dbReference type="PANTHER" id="PTHR23416">
    <property type="entry name" value="SIALIC ACID SYNTHASE-RELATED"/>
    <property type="match status" value="1"/>
</dbReference>
<accession>A0A9J6ZMJ1</accession>
<keyword evidence="3" id="KW-1133">Transmembrane helix</keyword>
<feature type="transmembrane region" description="Helical" evidence="3">
    <location>
        <begin position="27"/>
        <end position="51"/>
    </location>
</feature>
<gene>
    <name evidence="4" type="ORF">M9189_07565</name>
</gene>
<dbReference type="GO" id="GO:0008374">
    <property type="term" value="F:O-acyltransferase activity"/>
    <property type="evidence" value="ECO:0007669"/>
    <property type="project" value="TreeGrafter"/>
</dbReference>
<proteinExistence type="inferred from homology"/>
<keyword evidence="2" id="KW-0808">Transferase</keyword>
<keyword evidence="3" id="KW-0812">Transmembrane</keyword>
<dbReference type="InterPro" id="IPR051159">
    <property type="entry name" value="Hexapeptide_acetyltransf"/>
</dbReference>
<evidence type="ECO:0000256" key="3">
    <source>
        <dbReference type="SAM" id="Phobius"/>
    </source>
</evidence>
<reference evidence="4" key="2">
    <citation type="submission" date="2022-06" db="EMBL/GenBank/DDBJ databases">
        <title>Xiashengella guii gen. nov. sp. nov., a bacterium isolated form anaerobic digestion tank.</title>
        <authorList>
            <person name="Huang H."/>
        </authorList>
    </citation>
    <scope>NUCLEOTIDE SEQUENCE</scope>
    <source>
        <strain evidence="4">Ai-910</strain>
    </source>
</reference>
<dbReference type="Gene3D" id="2.160.10.10">
    <property type="entry name" value="Hexapeptide repeat proteins"/>
    <property type="match status" value="1"/>
</dbReference>
<evidence type="ECO:0000313" key="4">
    <source>
        <dbReference type="EMBL" id="URW78719.1"/>
    </source>
</evidence>
<name>A0A9J6ZMJ1_9BACT</name>
<dbReference type="AlphaFoldDB" id="A0A9J6ZMJ1"/>
<dbReference type="GO" id="GO:0005829">
    <property type="term" value="C:cytosol"/>
    <property type="evidence" value="ECO:0007669"/>
    <property type="project" value="TreeGrafter"/>
</dbReference>